<dbReference type="Proteomes" id="UP000447434">
    <property type="component" value="Chromosome 10"/>
</dbReference>
<dbReference type="GO" id="GO:0020037">
    <property type="term" value="F:heme binding"/>
    <property type="evidence" value="ECO:0007669"/>
    <property type="project" value="InterPro"/>
</dbReference>
<dbReference type="InterPro" id="IPR036396">
    <property type="entry name" value="Cyt_P450_sf"/>
</dbReference>
<dbReference type="Gene3D" id="1.10.630.10">
    <property type="entry name" value="Cytochrome P450"/>
    <property type="match status" value="1"/>
</dbReference>
<evidence type="ECO:0000256" key="4">
    <source>
        <dbReference type="ARBA" id="ARBA00023002"/>
    </source>
</evidence>
<protein>
    <submittedName>
        <fullName evidence="6">Putative costunolide synthase</fullName>
    </submittedName>
</protein>
<evidence type="ECO:0000256" key="5">
    <source>
        <dbReference type="ARBA" id="ARBA00023004"/>
    </source>
</evidence>
<dbReference type="SUPFAM" id="SSF48264">
    <property type="entry name" value="Cytochrome P450"/>
    <property type="match status" value="1"/>
</dbReference>
<gene>
    <name evidence="6" type="ORF">Lalb_Chr10g0107351</name>
</gene>
<evidence type="ECO:0000313" key="6">
    <source>
        <dbReference type="EMBL" id="KAE9606390.1"/>
    </source>
</evidence>
<dbReference type="GO" id="GO:0016705">
    <property type="term" value="F:oxidoreductase activity, acting on paired donors, with incorporation or reduction of molecular oxygen"/>
    <property type="evidence" value="ECO:0007669"/>
    <property type="project" value="InterPro"/>
</dbReference>
<dbReference type="PANTHER" id="PTHR47955:SF8">
    <property type="entry name" value="CYTOCHROME P450 71D11-LIKE"/>
    <property type="match status" value="1"/>
</dbReference>
<keyword evidence="4" id="KW-0560">Oxidoreductase</keyword>
<evidence type="ECO:0000313" key="7">
    <source>
        <dbReference type="Proteomes" id="UP000447434"/>
    </source>
</evidence>
<comment type="similarity">
    <text evidence="1">Belongs to the cytochrome P450 family.</text>
</comment>
<organism evidence="6 7">
    <name type="scientific">Lupinus albus</name>
    <name type="common">White lupine</name>
    <name type="synonym">Lupinus termis</name>
    <dbReference type="NCBI Taxonomy" id="3870"/>
    <lineage>
        <taxon>Eukaryota</taxon>
        <taxon>Viridiplantae</taxon>
        <taxon>Streptophyta</taxon>
        <taxon>Embryophyta</taxon>
        <taxon>Tracheophyta</taxon>
        <taxon>Spermatophyta</taxon>
        <taxon>Magnoliopsida</taxon>
        <taxon>eudicotyledons</taxon>
        <taxon>Gunneridae</taxon>
        <taxon>Pentapetalae</taxon>
        <taxon>rosids</taxon>
        <taxon>fabids</taxon>
        <taxon>Fabales</taxon>
        <taxon>Fabaceae</taxon>
        <taxon>Papilionoideae</taxon>
        <taxon>50 kb inversion clade</taxon>
        <taxon>genistoids sensu lato</taxon>
        <taxon>core genistoids</taxon>
        <taxon>Genisteae</taxon>
        <taxon>Lupinus</taxon>
    </lineage>
</organism>
<keyword evidence="5" id="KW-0408">Iron</keyword>
<dbReference type="GO" id="GO:0004497">
    <property type="term" value="F:monooxygenase activity"/>
    <property type="evidence" value="ECO:0007669"/>
    <property type="project" value="InterPro"/>
</dbReference>
<comment type="caution">
    <text evidence="6">The sequence shown here is derived from an EMBL/GenBank/DDBJ whole genome shotgun (WGS) entry which is preliminary data.</text>
</comment>
<sequence>MKTHDVNFSYRPESLFAKIFSYNATDIEFSQYGDYWRQVRKICTVKLLSAKRVQSFRFIREEEVSKVAKIICGSEGSIVNMSSMISSLLRKEFS</sequence>
<dbReference type="PANTHER" id="PTHR47955">
    <property type="entry name" value="CYTOCHROME P450 FAMILY 71 PROTEIN"/>
    <property type="match status" value="1"/>
</dbReference>
<reference evidence="7" key="1">
    <citation type="journal article" date="2020" name="Nat. Commun.">
        <title>Genome sequence of the cluster root forming white lupin.</title>
        <authorList>
            <person name="Hufnagel B."/>
            <person name="Marques A."/>
            <person name="Soriano A."/>
            <person name="Marques L."/>
            <person name="Divol F."/>
            <person name="Doumas P."/>
            <person name="Sallet E."/>
            <person name="Mancinotti D."/>
            <person name="Carrere S."/>
            <person name="Marande W."/>
            <person name="Arribat S."/>
            <person name="Keller J."/>
            <person name="Huneau C."/>
            <person name="Blein T."/>
            <person name="Aime D."/>
            <person name="Laguerre M."/>
            <person name="Taylor J."/>
            <person name="Schubert V."/>
            <person name="Nelson M."/>
            <person name="Geu-Flores F."/>
            <person name="Crespi M."/>
            <person name="Gallardo-Guerrero K."/>
            <person name="Delaux P.-M."/>
            <person name="Salse J."/>
            <person name="Berges H."/>
            <person name="Guyot R."/>
            <person name="Gouzy J."/>
            <person name="Peret B."/>
        </authorList>
    </citation>
    <scope>NUCLEOTIDE SEQUENCE [LARGE SCALE GENOMIC DNA]</scope>
    <source>
        <strain evidence="7">cv. Amiga</strain>
    </source>
</reference>
<dbReference type="OrthoDB" id="2789670at2759"/>
<dbReference type="EMBL" id="WOCE01000010">
    <property type="protein sequence ID" value="KAE9606390.1"/>
    <property type="molecule type" value="Genomic_DNA"/>
</dbReference>
<dbReference type="AlphaFoldDB" id="A0A6A4PXX9"/>
<name>A0A6A4PXX9_LUPAL</name>
<keyword evidence="2" id="KW-0349">Heme</keyword>
<dbReference type="GO" id="GO:0005506">
    <property type="term" value="F:iron ion binding"/>
    <property type="evidence" value="ECO:0007669"/>
    <property type="project" value="InterPro"/>
</dbReference>
<keyword evidence="3" id="KW-0479">Metal-binding</keyword>
<evidence type="ECO:0000256" key="1">
    <source>
        <dbReference type="ARBA" id="ARBA00010617"/>
    </source>
</evidence>
<keyword evidence="7" id="KW-1185">Reference proteome</keyword>
<proteinExistence type="inferred from homology"/>
<accession>A0A6A4PXX9</accession>
<evidence type="ECO:0000256" key="3">
    <source>
        <dbReference type="ARBA" id="ARBA00022723"/>
    </source>
</evidence>
<evidence type="ECO:0000256" key="2">
    <source>
        <dbReference type="ARBA" id="ARBA00022617"/>
    </source>
</evidence>